<name>A0A2M4CKE6_ANODA</name>
<dbReference type="AlphaFoldDB" id="A0A2M4CKE6"/>
<organism evidence="1">
    <name type="scientific">Anopheles darlingi</name>
    <name type="common">Mosquito</name>
    <dbReference type="NCBI Taxonomy" id="43151"/>
    <lineage>
        <taxon>Eukaryota</taxon>
        <taxon>Metazoa</taxon>
        <taxon>Ecdysozoa</taxon>
        <taxon>Arthropoda</taxon>
        <taxon>Hexapoda</taxon>
        <taxon>Insecta</taxon>
        <taxon>Pterygota</taxon>
        <taxon>Neoptera</taxon>
        <taxon>Endopterygota</taxon>
        <taxon>Diptera</taxon>
        <taxon>Nematocera</taxon>
        <taxon>Culicoidea</taxon>
        <taxon>Culicidae</taxon>
        <taxon>Anophelinae</taxon>
        <taxon>Anopheles</taxon>
    </lineage>
</organism>
<reference evidence="1" key="1">
    <citation type="submission" date="2018-01" db="EMBL/GenBank/DDBJ databases">
        <title>An insight into the sialome of Amazonian anophelines.</title>
        <authorList>
            <person name="Ribeiro J.M."/>
            <person name="Scarpassa V."/>
            <person name="Calvo E."/>
        </authorList>
    </citation>
    <scope>NUCLEOTIDE SEQUENCE</scope>
</reference>
<evidence type="ECO:0000313" key="1">
    <source>
        <dbReference type="EMBL" id="MBW65797.1"/>
    </source>
</evidence>
<proteinExistence type="predicted"/>
<dbReference type="EMBL" id="GGFL01001619">
    <property type="protein sequence ID" value="MBW65797.1"/>
    <property type="molecule type" value="Transcribed_RNA"/>
</dbReference>
<sequence length="118" mass="12084">MLLMMTLLVVVTMVMLVVLFHLEPLIQRHINALARRAAKGAAAELVAPLEQPGCRLSQLTETVPEVVATGAAADATGGTTASGTIIGSWCCCCCYCTLLLLLLMGNVGAVGGKEAAGG</sequence>
<accession>A0A2M4CKE6</accession>
<protein>
    <submittedName>
        <fullName evidence="1">Uncharacterized protein</fullName>
    </submittedName>
</protein>